<evidence type="ECO:0000313" key="1">
    <source>
        <dbReference type="EMBL" id="KIM76063.1"/>
    </source>
</evidence>
<organism evidence="1 2">
    <name type="scientific">Piloderma croceum (strain F 1598)</name>
    <dbReference type="NCBI Taxonomy" id="765440"/>
    <lineage>
        <taxon>Eukaryota</taxon>
        <taxon>Fungi</taxon>
        <taxon>Dikarya</taxon>
        <taxon>Basidiomycota</taxon>
        <taxon>Agaricomycotina</taxon>
        <taxon>Agaricomycetes</taxon>
        <taxon>Agaricomycetidae</taxon>
        <taxon>Atheliales</taxon>
        <taxon>Atheliaceae</taxon>
        <taxon>Piloderma</taxon>
    </lineage>
</organism>
<proteinExistence type="predicted"/>
<protein>
    <submittedName>
        <fullName evidence="1">Uncharacterized protein</fullName>
    </submittedName>
</protein>
<evidence type="ECO:0000313" key="2">
    <source>
        <dbReference type="Proteomes" id="UP000054166"/>
    </source>
</evidence>
<reference evidence="1 2" key="1">
    <citation type="submission" date="2014-04" db="EMBL/GenBank/DDBJ databases">
        <authorList>
            <consortium name="DOE Joint Genome Institute"/>
            <person name="Kuo A."/>
            <person name="Tarkka M."/>
            <person name="Buscot F."/>
            <person name="Kohler A."/>
            <person name="Nagy L.G."/>
            <person name="Floudas D."/>
            <person name="Copeland A."/>
            <person name="Barry K.W."/>
            <person name="Cichocki N."/>
            <person name="Veneault-Fourrey C."/>
            <person name="LaButti K."/>
            <person name="Lindquist E.A."/>
            <person name="Lipzen A."/>
            <person name="Lundell T."/>
            <person name="Morin E."/>
            <person name="Murat C."/>
            <person name="Sun H."/>
            <person name="Tunlid A."/>
            <person name="Henrissat B."/>
            <person name="Grigoriev I.V."/>
            <person name="Hibbett D.S."/>
            <person name="Martin F."/>
            <person name="Nordberg H.P."/>
            <person name="Cantor M.N."/>
            <person name="Hua S.X."/>
        </authorList>
    </citation>
    <scope>NUCLEOTIDE SEQUENCE [LARGE SCALE GENOMIC DNA]</scope>
    <source>
        <strain evidence="1 2">F 1598</strain>
    </source>
</reference>
<dbReference type="AlphaFoldDB" id="A0A0C3AQ65"/>
<dbReference type="HOGENOM" id="CLU_2590622_0_0_1"/>
<gene>
    <name evidence="1" type="ORF">PILCRDRAFT_657751</name>
</gene>
<reference evidence="2" key="2">
    <citation type="submission" date="2015-01" db="EMBL/GenBank/DDBJ databases">
        <title>Evolutionary Origins and Diversification of the Mycorrhizal Mutualists.</title>
        <authorList>
            <consortium name="DOE Joint Genome Institute"/>
            <consortium name="Mycorrhizal Genomics Consortium"/>
            <person name="Kohler A."/>
            <person name="Kuo A."/>
            <person name="Nagy L.G."/>
            <person name="Floudas D."/>
            <person name="Copeland A."/>
            <person name="Barry K.W."/>
            <person name="Cichocki N."/>
            <person name="Veneault-Fourrey C."/>
            <person name="LaButti K."/>
            <person name="Lindquist E.A."/>
            <person name="Lipzen A."/>
            <person name="Lundell T."/>
            <person name="Morin E."/>
            <person name="Murat C."/>
            <person name="Riley R."/>
            <person name="Ohm R."/>
            <person name="Sun H."/>
            <person name="Tunlid A."/>
            <person name="Henrissat B."/>
            <person name="Grigoriev I.V."/>
            <person name="Hibbett D.S."/>
            <person name="Martin F."/>
        </authorList>
    </citation>
    <scope>NUCLEOTIDE SEQUENCE [LARGE SCALE GENOMIC DNA]</scope>
    <source>
        <strain evidence="2">F 1598</strain>
    </source>
</reference>
<dbReference type="Proteomes" id="UP000054166">
    <property type="component" value="Unassembled WGS sequence"/>
</dbReference>
<accession>A0A0C3AQ65</accession>
<dbReference type="EMBL" id="KN833039">
    <property type="protein sequence ID" value="KIM76063.1"/>
    <property type="molecule type" value="Genomic_DNA"/>
</dbReference>
<dbReference type="InParanoid" id="A0A0C3AQ65"/>
<keyword evidence="2" id="KW-1185">Reference proteome</keyword>
<sequence length="80" mass="9275">MVHHRRVSARIKLFGHTNHDGIHMLVLLQRSRDETLGREPPHPVLVWNILLEASDRKSVGLTCSLNQMTHVKYLIFNRAI</sequence>
<name>A0A0C3AQ65_PILCF</name>